<organism evidence="1 2">
    <name type="scientific">Setaria italica</name>
    <name type="common">Foxtail millet</name>
    <name type="synonym">Panicum italicum</name>
    <dbReference type="NCBI Taxonomy" id="4555"/>
    <lineage>
        <taxon>Eukaryota</taxon>
        <taxon>Viridiplantae</taxon>
        <taxon>Streptophyta</taxon>
        <taxon>Embryophyta</taxon>
        <taxon>Tracheophyta</taxon>
        <taxon>Spermatophyta</taxon>
        <taxon>Magnoliopsida</taxon>
        <taxon>Liliopsida</taxon>
        <taxon>Poales</taxon>
        <taxon>Poaceae</taxon>
        <taxon>PACMAD clade</taxon>
        <taxon>Panicoideae</taxon>
        <taxon>Panicodae</taxon>
        <taxon>Paniceae</taxon>
        <taxon>Cenchrinae</taxon>
        <taxon>Setaria</taxon>
    </lineage>
</organism>
<reference evidence="2" key="1">
    <citation type="journal article" date="2012" name="Nat. Biotechnol.">
        <title>Reference genome sequence of the model plant Setaria.</title>
        <authorList>
            <person name="Bennetzen J.L."/>
            <person name="Schmutz J."/>
            <person name="Wang H."/>
            <person name="Percifield R."/>
            <person name="Hawkins J."/>
            <person name="Pontaroli A.C."/>
            <person name="Estep M."/>
            <person name="Feng L."/>
            <person name="Vaughn J.N."/>
            <person name="Grimwood J."/>
            <person name="Jenkins J."/>
            <person name="Barry K."/>
            <person name="Lindquist E."/>
            <person name="Hellsten U."/>
            <person name="Deshpande S."/>
            <person name="Wang X."/>
            <person name="Wu X."/>
            <person name="Mitros T."/>
            <person name="Triplett J."/>
            <person name="Yang X."/>
            <person name="Ye C.Y."/>
            <person name="Mauro-Herrera M."/>
            <person name="Wang L."/>
            <person name="Li P."/>
            <person name="Sharma M."/>
            <person name="Sharma R."/>
            <person name="Ronald P.C."/>
            <person name="Panaud O."/>
            <person name="Kellogg E.A."/>
            <person name="Brutnell T.P."/>
            <person name="Doust A.N."/>
            <person name="Tuskan G.A."/>
            <person name="Rokhsar D."/>
            <person name="Devos K.M."/>
        </authorList>
    </citation>
    <scope>NUCLEOTIDE SEQUENCE [LARGE SCALE GENOMIC DNA]</scope>
    <source>
        <strain evidence="2">cv. Yugu1</strain>
    </source>
</reference>
<evidence type="ECO:0000313" key="2">
    <source>
        <dbReference type="Proteomes" id="UP000004995"/>
    </source>
</evidence>
<reference evidence="1" key="2">
    <citation type="submission" date="2018-08" db="UniProtKB">
        <authorList>
            <consortium name="EnsemblPlants"/>
        </authorList>
    </citation>
    <scope>IDENTIFICATION</scope>
    <source>
        <strain evidence="1">Yugu1</strain>
    </source>
</reference>
<sequence length="47" mass="5537">MFRSYLCVCVPQNRSSQYTVHYKLHPHLDLMVLNCHNGKAYRLDLAT</sequence>
<proteinExistence type="predicted"/>
<dbReference type="Proteomes" id="UP000004995">
    <property type="component" value="Unassembled WGS sequence"/>
</dbReference>
<dbReference type="Gramene" id="KQL00692">
    <property type="protein sequence ID" value="KQL00692"/>
    <property type="gene ID" value="SETIT_015962mg"/>
</dbReference>
<dbReference type="EnsemblPlants" id="KQL00692">
    <property type="protein sequence ID" value="KQL00692"/>
    <property type="gene ID" value="SETIT_015962mg"/>
</dbReference>
<accession>K3YNX0</accession>
<dbReference type="AlphaFoldDB" id="K3YNX0"/>
<dbReference type="EMBL" id="AGNK02003544">
    <property type="status" value="NOT_ANNOTATED_CDS"/>
    <property type="molecule type" value="Genomic_DNA"/>
</dbReference>
<name>K3YNX0_SETIT</name>
<keyword evidence="2" id="KW-1185">Reference proteome</keyword>
<evidence type="ECO:0000313" key="1">
    <source>
        <dbReference type="EnsemblPlants" id="KQL00692"/>
    </source>
</evidence>
<protein>
    <submittedName>
        <fullName evidence="1">Uncharacterized protein</fullName>
    </submittedName>
</protein>
<dbReference type="InParanoid" id="K3YNX0"/>
<dbReference type="HOGENOM" id="CLU_3176352_0_0_1"/>